<organism evidence="1">
    <name type="scientific">Fopius arisanus</name>
    <dbReference type="NCBI Taxonomy" id="64838"/>
    <lineage>
        <taxon>Eukaryota</taxon>
        <taxon>Metazoa</taxon>
        <taxon>Ecdysozoa</taxon>
        <taxon>Arthropoda</taxon>
        <taxon>Hexapoda</taxon>
        <taxon>Insecta</taxon>
        <taxon>Pterygota</taxon>
        <taxon>Neoptera</taxon>
        <taxon>Endopterygota</taxon>
        <taxon>Hymenoptera</taxon>
        <taxon>Apocrita</taxon>
        <taxon>Ichneumonoidea</taxon>
        <taxon>Braconidae</taxon>
        <taxon>Opiinae</taxon>
        <taxon>Fopius</taxon>
    </lineage>
</organism>
<protein>
    <submittedName>
        <fullName evidence="1">RpoC1 protein</fullName>
    </submittedName>
</protein>
<proteinExistence type="predicted"/>
<name>A0A0C9RXN5_9HYME</name>
<accession>A0A0C9RXN5</accession>
<sequence length="218" mass="25211">MSNNLSKGKAPSSSFPYEKRSKITFPYHITIALTIDTPVPGHNSEKILEAASATLLGHIFASHPEWDFLATPLLRVLDDALLREQQWETRIDRRIFEKEIQLMGNLVNIKEKPAETTPTFGKLSYNGCVHSCSIWLDYKMEFHFLAGLRSAHKVYEAHNWKRDTTSQDNDPRSIMLRQILDRQKGGTTFNQQFAWREAFEFEDPKTIMTGTKRKHQDD</sequence>
<reference evidence="1" key="1">
    <citation type="submission" date="2015-01" db="EMBL/GenBank/DDBJ databases">
        <title>Transcriptome Assembly of Fopius arisanus.</title>
        <authorList>
            <person name="Geib S."/>
        </authorList>
    </citation>
    <scope>NUCLEOTIDE SEQUENCE</scope>
</reference>
<dbReference type="AlphaFoldDB" id="A0A0C9RXN5"/>
<evidence type="ECO:0000313" key="1">
    <source>
        <dbReference type="EMBL" id="JAG83717.1"/>
    </source>
</evidence>
<gene>
    <name evidence="1" type="primary">rpoC1</name>
    <name evidence="1" type="ORF">g.9304</name>
</gene>
<dbReference type="EMBL" id="GBYB01013950">
    <property type="protein sequence ID" value="JAG83717.1"/>
    <property type="molecule type" value="Transcribed_RNA"/>
</dbReference>